<keyword evidence="3 5" id="KW-1133">Transmembrane helix</keyword>
<evidence type="ECO:0000313" key="8">
    <source>
        <dbReference type="Proteomes" id="UP000317638"/>
    </source>
</evidence>
<keyword evidence="8" id="KW-1185">Reference proteome</keyword>
<dbReference type="InterPro" id="IPR051784">
    <property type="entry name" value="Nod_factor_ABC_transporter"/>
</dbReference>
<feature type="domain" description="ABC-2 type transporter transmembrane" evidence="6">
    <location>
        <begin position="70"/>
        <end position="270"/>
    </location>
</feature>
<organism evidence="7 8">
    <name type="scientific">Tessaracoccus rhinocerotis</name>
    <dbReference type="NCBI Taxonomy" id="1689449"/>
    <lineage>
        <taxon>Bacteria</taxon>
        <taxon>Bacillati</taxon>
        <taxon>Actinomycetota</taxon>
        <taxon>Actinomycetes</taxon>
        <taxon>Propionibacteriales</taxon>
        <taxon>Propionibacteriaceae</taxon>
        <taxon>Tessaracoccus</taxon>
    </lineage>
</organism>
<evidence type="ECO:0000259" key="6">
    <source>
        <dbReference type="Pfam" id="PF12698"/>
    </source>
</evidence>
<gene>
    <name evidence="7" type="ORF">FOJ82_08770</name>
</gene>
<feature type="transmembrane region" description="Helical" evidence="5">
    <location>
        <begin position="153"/>
        <end position="177"/>
    </location>
</feature>
<evidence type="ECO:0000256" key="1">
    <source>
        <dbReference type="ARBA" id="ARBA00004141"/>
    </source>
</evidence>
<dbReference type="Pfam" id="PF12698">
    <property type="entry name" value="ABC2_membrane_3"/>
    <property type="match status" value="1"/>
</dbReference>
<comment type="caution">
    <text evidence="7">The sequence shown here is derived from an EMBL/GenBank/DDBJ whole genome shotgun (WGS) entry which is preliminary data.</text>
</comment>
<evidence type="ECO:0000256" key="3">
    <source>
        <dbReference type="ARBA" id="ARBA00022989"/>
    </source>
</evidence>
<keyword evidence="4 5" id="KW-0472">Membrane</keyword>
<dbReference type="GO" id="GO:0016020">
    <property type="term" value="C:membrane"/>
    <property type="evidence" value="ECO:0007669"/>
    <property type="project" value="UniProtKB-SubCell"/>
</dbReference>
<dbReference type="PANTHER" id="PTHR43229">
    <property type="entry name" value="NODULATION PROTEIN J"/>
    <property type="match status" value="1"/>
</dbReference>
<reference evidence="7 8" key="1">
    <citation type="submission" date="2019-07" db="EMBL/GenBank/DDBJ databases">
        <authorList>
            <person name="Zhou L.-Y."/>
        </authorList>
    </citation>
    <scope>NUCLEOTIDE SEQUENCE [LARGE SCALE GENOMIC DNA]</scope>
    <source>
        <strain evidence="7 8">YIM 101269</strain>
    </source>
</reference>
<accession>A0A553K0B9</accession>
<dbReference type="PANTHER" id="PTHR43229:SF2">
    <property type="entry name" value="NODULATION PROTEIN J"/>
    <property type="match status" value="1"/>
</dbReference>
<feature type="transmembrane region" description="Helical" evidence="5">
    <location>
        <begin position="71"/>
        <end position="97"/>
    </location>
</feature>
<evidence type="ECO:0000256" key="5">
    <source>
        <dbReference type="SAM" id="Phobius"/>
    </source>
</evidence>
<dbReference type="OrthoDB" id="3214063at2"/>
<evidence type="ECO:0000256" key="4">
    <source>
        <dbReference type="ARBA" id="ARBA00023136"/>
    </source>
</evidence>
<dbReference type="GO" id="GO:0140359">
    <property type="term" value="F:ABC-type transporter activity"/>
    <property type="evidence" value="ECO:0007669"/>
    <property type="project" value="InterPro"/>
</dbReference>
<keyword evidence="2 5" id="KW-0812">Transmembrane</keyword>
<sequence length="280" mass="29224">MTTTLDSRFAPATNHRPTGALARVSAIARAESRLLGRNKASFATGLLMGPMMAGMFVLINLGNTELLGASFAGYVVCIVLTWSALMTVYYNLTSIFVTRREDRVFKRLSTGEATQWEALVAGAVPSVLIMVAHLVLGGAVAMLAFGVPEVTNLLLVLLGVLGTMVVCVALAAASTAFTSTVEAAQYSTLPVFLVLGMTAGTMFPLAGLPDAVQTVASLTPINAAVELVSLGLNGTTMAGEAAGGFLESFGAAGFPLLVLAAWCAVGILLARRYMKFEPRR</sequence>
<dbReference type="EMBL" id="VKKG01000003">
    <property type="protein sequence ID" value="TRY18139.1"/>
    <property type="molecule type" value="Genomic_DNA"/>
</dbReference>
<feature type="transmembrane region" description="Helical" evidence="5">
    <location>
        <begin position="118"/>
        <end position="147"/>
    </location>
</feature>
<proteinExistence type="predicted"/>
<protein>
    <submittedName>
        <fullName evidence="7">ABC transporter permease</fullName>
    </submittedName>
</protein>
<comment type="subcellular location">
    <subcellularLocation>
        <location evidence="1">Membrane</location>
        <topology evidence="1">Multi-pass membrane protein</topology>
    </subcellularLocation>
</comment>
<dbReference type="RefSeq" id="WP_143938115.1">
    <property type="nucleotide sequence ID" value="NZ_VKKG01000003.1"/>
</dbReference>
<evidence type="ECO:0000256" key="2">
    <source>
        <dbReference type="ARBA" id="ARBA00022692"/>
    </source>
</evidence>
<dbReference type="Proteomes" id="UP000317638">
    <property type="component" value="Unassembled WGS sequence"/>
</dbReference>
<feature type="transmembrane region" description="Helical" evidence="5">
    <location>
        <begin position="40"/>
        <end position="59"/>
    </location>
</feature>
<feature type="transmembrane region" description="Helical" evidence="5">
    <location>
        <begin position="189"/>
        <end position="208"/>
    </location>
</feature>
<dbReference type="AlphaFoldDB" id="A0A553K0B9"/>
<evidence type="ECO:0000313" key="7">
    <source>
        <dbReference type="EMBL" id="TRY18139.1"/>
    </source>
</evidence>
<feature type="transmembrane region" description="Helical" evidence="5">
    <location>
        <begin position="249"/>
        <end position="270"/>
    </location>
</feature>
<name>A0A553K0B9_9ACTN</name>
<dbReference type="InterPro" id="IPR013525">
    <property type="entry name" value="ABC2_TM"/>
</dbReference>